<protein>
    <recommendedName>
        <fullName evidence="5">MYND-type domain-containing protein</fullName>
    </recommendedName>
</protein>
<keyword evidence="1" id="KW-0479">Metal-binding</keyword>
<sequence length="264" mass="29091">MASLFNEGQKHYDAGRIVQAFELYRRAIVQILDHEDVLQKVPGVPEQMAQEVLAIVWINLLACFRESGSPFTQESSPEAYSLVFSFRPTAPLRAHPQFKGTQGKRLLKAMQITASFALGIMAWEKGDRATTSKRYKEALDVAATEPAFNTMTPGLKHLDRVIAYEVQTIRENLAGLIQNDSITTSMIGSGGGLRRDVLNAPHTRIGEAGIAQQDSFVVASDACGRAGCTERGVGFKRCSACKKTAYCSVECQREDWPTHKATHK</sequence>
<keyword evidence="3" id="KW-0862">Zinc</keyword>
<evidence type="ECO:0000256" key="2">
    <source>
        <dbReference type="ARBA" id="ARBA00022771"/>
    </source>
</evidence>
<reference evidence="6" key="1">
    <citation type="submission" date="2023-03" db="EMBL/GenBank/DDBJ databases">
        <title>Massive genome expansion in bonnet fungi (Mycena s.s.) driven by repeated elements and novel gene families across ecological guilds.</title>
        <authorList>
            <consortium name="Lawrence Berkeley National Laboratory"/>
            <person name="Harder C.B."/>
            <person name="Miyauchi S."/>
            <person name="Viragh M."/>
            <person name="Kuo A."/>
            <person name="Thoen E."/>
            <person name="Andreopoulos B."/>
            <person name="Lu D."/>
            <person name="Skrede I."/>
            <person name="Drula E."/>
            <person name="Henrissat B."/>
            <person name="Morin E."/>
            <person name="Kohler A."/>
            <person name="Barry K."/>
            <person name="LaButti K."/>
            <person name="Morin E."/>
            <person name="Salamov A."/>
            <person name="Lipzen A."/>
            <person name="Mereny Z."/>
            <person name="Hegedus B."/>
            <person name="Baldrian P."/>
            <person name="Stursova M."/>
            <person name="Weitz H."/>
            <person name="Taylor A."/>
            <person name="Grigoriev I.V."/>
            <person name="Nagy L.G."/>
            <person name="Martin F."/>
            <person name="Kauserud H."/>
        </authorList>
    </citation>
    <scope>NUCLEOTIDE SEQUENCE</scope>
    <source>
        <strain evidence="6">CBHHK188m</strain>
    </source>
</reference>
<dbReference type="GO" id="GO:0008270">
    <property type="term" value="F:zinc ion binding"/>
    <property type="evidence" value="ECO:0007669"/>
    <property type="project" value="UniProtKB-KW"/>
</dbReference>
<dbReference type="EMBL" id="JARJLG010000064">
    <property type="protein sequence ID" value="KAJ7755383.1"/>
    <property type="molecule type" value="Genomic_DNA"/>
</dbReference>
<organism evidence="6 7">
    <name type="scientific">Mycena maculata</name>
    <dbReference type="NCBI Taxonomy" id="230809"/>
    <lineage>
        <taxon>Eukaryota</taxon>
        <taxon>Fungi</taxon>
        <taxon>Dikarya</taxon>
        <taxon>Basidiomycota</taxon>
        <taxon>Agaricomycotina</taxon>
        <taxon>Agaricomycetes</taxon>
        <taxon>Agaricomycetidae</taxon>
        <taxon>Agaricales</taxon>
        <taxon>Marasmiineae</taxon>
        <taxon>Mycenaceae</taxon>
        <taxon>Mycena</taxon>
    </lineage>
</organism>
<keyword evidence="7" id="KW-1185">Reference proteome</keyword>
<gene>
    <name evidence="6" type="ORF">DFH07DRAFT_822147</name>
</gene>
<dbReference type="PROSITE" id="PS50865">
    <property type="entry name" value="ZF_MYND_2"/>
    <property type="match status" value="1"/>
</dbReference>
<dbReference type="AlphaFoldDB" id="A0AAD7J203"/>
<proteinExistence type="predicted"/>
<dbReference type="Pfam" id="PF01753">
    <property type="entry name" value="zf-MYND"/>
    <property type="match status" value="1"/>
</dbReference>
<feature type="domain" description="MYND-type" evidence="5">
    <location>
        <begin position="220"/>
        <end position="264"/>
    </location>
</feature>
<evidence type="ECO:0000256" key="3">
    <source>
        <dbReference type="ARBA" id="ARBA00022833"/>
    </source>
</evidence>
<evidence type="ECO:0000256" key="1">
    <source>
        <dbReference type="ARBA" id="ARBA00022723"/>
    </source>
</evidence>
<evidence type="ECO:0000313" key="6">
    <source>
        <dbReference type="EMBL" id="KAJ7755383.1"/>
    </source>
</evidence>
<comment type="caution">
    <text evidence="6">The sequence shown here is derived from an EMBL/GenBank/DDBJ whole genome shotgun (WGS) entry which is preliminary data.</text>
</comment>
<evidence type="ECO:0000259" key="5">
    <source>
        <dbReference type="PROSITE" id="PS50865"/>
    </source>
</evidence>
<keyword evidence="2 4" id="KW-0863">Zinc-finger</keyword>
<dbReference type="Proteomes" id="UP001215280">
    <property type="component" value="Unassembled WGS sequence"/>
</dbReference>
<dbReference type="SUPFAM" id="SSF144232">
    <property type="entry name" value="HIT/MYND zinc finger-like"/>
    <property type="match status" value="1"/>
</dbReference>
<evidence type="ECO:0000313" key="7">
    <source>
        <dbReference type="Proteomes" id="UP001215280"/>
    </source>
</evidence>
<evidence type="ECO:0000256" key="4">
    <source>
        <dbReference type="PROSITE-ProRule" id="PRU00134"/>
    </source>
</evidence>
<dbReference type="Gene3D" id="6.10.140.2220">
    <property type="match status" value="1"/>
</dbReference>
<accession>A0AAD7J203</accession>
<name>A0AAD7J203_9AGAR</name>
<dbReference type="InterPro" id="IPR002893">
    <property type="entry name" value="Znf_MYND"/>
</dbReference>